<reference evidence="1 2" key="1">
    <citation type="submission" date="2024-01" db="EMBL/GenBank/DDBJ databases">
        <title>The genomes of 5 underutilized Papilionoideae crops provide insights into root nodulation and disease resistanc.</title>
        <authorList>
            <person name="Jiang F."/>
        </authorList>
    </citation>
    <scope>NUCLEOTIDE SEQUENCE [LARGE SCALE GENOMIC DNA]</scope>
    <source>
        <strain evidence="1">DUOXIRENSHENG_FW03</strain>
        <tissue evidence="1">Leaves</tissue>
    </source>
</reference>
<dbReference type="PANTHER" id="PTHR31170:SF25">
    <property type="entry name" value="BNAA09G04570D PROTEIN"/>
    <property type="match status" value="1"/>
</dbReference>
<sequence length="212" mass="24340">MQCIYRVPSRLRETNPKAYTPRIISIGPFHKAIDVGKEDKIFESMEELKLKYFKGFLNRSQVPMGDIVAVLKGIEEEIRSCYATPIYNVAGMNMEFPSLLAICFDYFFGYCLGTMCPRESPKHFTDLLRSSAISSSKLDLGRIERYRVEMKHVYNASRLTEAGLKFKVSPNAALLDLTYSKGRLSMPILKIDDDTEMLFRNIIAFEHWKPSV</sequence>
<proteinExistence type="predicted"/>
<dbReference type="PANTHER" id="PTHR31170">
    <property type="entry name" value="BNAC04G53230D PROTEIN"/>
    <property type="match status" value="1"/>
</dbReference>
<accession>A0AAN9NX75</accession>
<evidence type="ECO:0000313" key="2">
    <source>
        <dbReference type="Proteomes" id="UP001386955"/>
    </source>
</evidence>
<dbReference type="EMBL" id="JAYMYS010000009">
    <property type="protein sequence ID" value="KAK7380502.1"/>
    <property type="molecule type" value="Genomic_DNA"/>
</dbReference>
<dbReference type="Pfam" id="PF03140">
    <property type="entry name" value="DUF247"/>
    <property type="match status" value="2"/>
</dbReference>
<name>A0AAN9NX75_PSOTE</name>
<comment type="caution">
    <text evidence="1">The sequence shown here is derived from an EMBL/GenBank/DDBJ whole genome shotgun (WGS) entry which is preliminary data.</text>
</comment>
<dbReference type="AlphaFoldDB" id="A0AAN9NX75"/>
<evidence type="ECO:0000313" key="1">
    <source>
        <dbReference type="EMBL" id="KAK7380502.1"/>
    </source>
</evidence>
<protein>
    <submittedName>
        <fullName evidence="1">Uncharacterized protein</fullName>
    </submittedName>
</protein>
<dbReference type="Proteomes" id="UP001386955">
    <property type="component" value="Unassembled WGS sequence"/>
</dbReference>
<keyword evidence="2" id="KW-1185">Reference proteome</keyword>
<gene>
    <name evidence="1" type="ORF">VNO78_33015</name>
</gene>
<dbReference type="InterPro" id="IPR004158">
    <property type="entry name" value="DUF247_pln"/>
</dbReference>
<organism evidence="1 2">
    <name type="scientific">Psophocarpus tetragonolobus</name>
    <name type="common">Winged bean</name>
    <name type="synonym">Dolichos tetragonolobus</name>
    <dbReference type="NCBI Taxonomy" id="3891"/>
    <lineage>
        <taxon>Eukaryota</taxon>
        <taxon>Viridiplantae</taxon>
        <taxon>Streptophyta</taxon>
        <taxon>Embryophyta</taxon>
        <taxon>Tracheophyta</taxon>
        <taxon>Spermatophyta</taxon>
        <taxon>Magnoliopsida</taxon>
        <taxon>eudicotyledons</taxon>
        <taxon>Gunneridae</taxon>
        <taxon>Pentapetalae</taxon>
        <taxon>rosids</taxon>
        <taxon>fabids</taxon>
        <taxon>Fabales</taxon>
        <taxon>Fabaceae</taxon>
        <taxon>Papilionoideae</taxon>
        <taxon>50 kb inversion clade</taxon>
        <taxon>NPAAA clade</taxon>
        <taxon>indigoferoid/millettioid clade</taxon>
        <taxon>Phaseoleae</taxon>
        <taxon>Psophocarpus</taxon>
    </lineage>
</organism>